<name>A0A159YYM7_9RHOB</name>
<evidence type="ECO:0000313" key="2">
    <source>
        <dbReference type="Proteomes" id="UP000076128"/>
    </source>
</evidence>
<dbReference type="AlphaFoldDB" id="A0A159YYM7"/>
<reference evidence="1 2" key="1">
    <citation type="submission" date="2015-09" db="EMBL/GenBank/DDBJ databases">
        <title>Complete genome sequence of Defluviimonas alba cai42t isolated from an oilfield in Xinjiang.</title>
        <authorList>
            <person name="Geng S."/>
            <person name="Pan X."/>
            <person name="Wu X."/>
        </authorList>
    </citation>
    <scope>NUCLEOTIDE SEQUENCE [LARGE SCALE GENOMIC DNA]</scope>
    <source>
        <strain evidence="2">cai42</strain>
    </source>
</reference>
<dbReference type="Proteomes" id="UP000076128">
    <property type="component" value="Chromosome"/>
</dbReference>
<proteinExistence type="predicted"/>
<keyword evidence="2" id="KW-1185">Reference proteome</keyword>
<dbReference type="EMBL" id="CP012661">
    <property type="protein sequence ID" value="AMY67437.1"/>
    <property type="molecule type" value="Genomic_DNA"/>
</dbReference>
<dbReference type="KEGG" id="daa:AKL17_0175"/>
<evidence type="ECO:0000313" key="1">
    <source>
        <dbReference type="EMBL" id="AMY67437.1"/>
    </source>
</evidence>
<dbReference type="STRING" id="1335048.AKL17_0175"/>
<gene>
    <name evidence="1" type="ORF">AKL17_0175</name>
</gene>
<protein>
    <recommendedName>
        <fullName evidence="3">Transposase of IS4/5 family</fullName>
    </recommendedName>
</protein>
<sequence length="30" mass="3506">MRRCCELTDFEWSVIQPLLPNKRRGEAAEG</sequence>
<accession>A0A159YYM7</accession>
<evidence type="ECO:0008006" key="3">
    <source>
        <dbReference type="Google" id="ProtNLM"/>
    </source>
</evidence>
<organism evidence="1 2">
    <name type="scientific">Frigidibacter mobilis</name>
    <dbReference type="NCBI Taxonomy" id="1335048"/>
    <lineage>
        <taxon>Bacteria</taxon>
        <taxon>Pseudomonadati</taxon>
        <taxon>Pseudomonadota</taxon>
        <taxon>Alphaproteobacteria</taxon>
        <taxon>Rhodobacterales</taxon>
        <taxon>Paracoccaceae</taxon>
        <taxon>Frigidibacter</taxon>
    </lineage>
</organism>